<evidence type="ECO:0000256" key="1">
    <source>
        <dbReference type="SAM" id="Phobius"/>
    </source>
</evidence>
<keyword evidence="3" id="KW-1185">Reference proteome</keyword>
<keyword evidence="1" id="KW-0812">Transmembrane</keyword>
<evidence type="ECO:0000313" key="3">
    <source>
        <dbReference type="Proteomes" id="UP000008068"/>
    </source>
</evidence>
<organism evidence="3">
    <name type="scientific">Caenorhabditis brenneri</name>
    <name type="common">Nematode worm</name>
    <dbReference type="NCBI Taxonomy" id="135651"/>
    <lineage>
        <taxon>Eukaryota</taxon>
        <taxon>Metazoa</taxon>
        <taxon>Ecdysozoa</taxon>
        <taxon>Nematoda</taxon>
        <taxon>Chromadorea</taxon>
        <taxon>Rhabditida</taxon>
        <taxon>Rhabditina</taxon>
        <taxon>Rhabditomorpha</taxon>
        <taxon>Rhabditoidea</taxon>
        <taxon>Rhabditidae</taxon>
        <taxon>Peloderinae</taxon>
        <taxon>Caenorhabditis</taxon>
    </lineage>
</organism>
<name>G0N2Z2_CAEBE</name>
<dbReference type="EMBL" id="GL379832">
    <property type="protein sequence ID" value="EGT51162.1"/>
    <property type="molecule type" value="Genomic_DNA"/>
</dbReference>
<protein>
    <submittedName>
        <fullName evidence="2">Uncharacterized protein</fullName>
    </submittedName>
</protein>
<proteinExistence type="predicted"/>
<reference evidence="3" key="1">
    <citation type="submission" date="2011-07" db="EMBL/GenBank/DDBJ databases">
        <authorList>
            <consortium name="Caenorhabditis brenneri Sequencing and Analysis Consortium"/>
            <person name="Wilson R.K."/>
        </authorList>
    </citation>
    <scope>NUCLEOTIDE SEQUENCE [LARGE SCALE GENOMIC DNA]</scope>
    <source>
        <strain evidence="3">PB2801</strain>
    </source>
</reference>
<sequence length="169" mass="19452">MGYSGYEILEFIDRSANRCKNPALNDPMTTYTDLMLKKKDDQETPYQRSQIKDTVQYAIKTKCGEWSHIIPTKNEKKWKGIFEPEMEHVTTEEQNLEPEKLEIVETEEVLEPPTPELEQVAPEVPTAAPITVAAPTDPEPLTISENIFNFLVLIFVPIVLLFQFYAMIF</sequence>
<evidence type="ECO:0000313" key="2">
    <source>
        <dbReference type="EMBL" id="EGT51162.1"/>
    </source>
</evidence>
<feature type="transmembrane region" description="Helical" evidence="1">
    <location>
        <begin position="147"/>
        <end position="168"/>
    </location>
</feature>
<accession>G0N2Z2</accession>
<dbReference type="HOGENOM" id="CLU_1579884_0_0_1"/>
<dbReference type="Proteomes" id="UP000008068">
    <property type="component" value="Unassembled WGS sequence"/>
</dbReference>
<dbReference type="AlphaFoldDB" id="G0N2Z2"/>
<keyword evidence="1" id="KW-0472">Membrane</keyword>
<dbReference type="InParanoid" id="G0N2Z2"/>
<keyword evidence="1" id="KW-1133">Transmembrane helix</keyword>
<gene>
    <name evidence="2" type="ORF">CAEBREN_04185</name>
</gene>